<comment type="caution">
    <text evidence="6">The sequence shown here is derived from an EMBL/GenBank/DDBJ whole genome shotgun (WGS) entry which is preliminary data.</text>
</comment>
<dbReference type="RefSeq" id="WP_289161855.1">
    <property type="nucleotide sequence ID" value="NZ_JASZZN010000001.1"/>
</dbReference>
<name>A0ABT7PC88_9BACT</name>
<accession>A0ABT7PC88</accession>
<dbReference type="InterPro" id="IPR029058">
    <property type="entry name" value="AB_hydrolase_fold"/>
</dbReference>
<dbReference type="Pfam" id="PF22244">
    <property type="entry name" value="GCE_fung"/>
    <property type="match status" value="1"/>
</dbReference>
<evidence type="ECO:0000256" key="4">
    <source>
        <dbReference type="SAM" id="SignalP"/>
    </source>
</evidence>
<protein>
    <submittedName>
        <fullName evidence="6">Acetylxylan esterase</fullName>
    </submittedName>
</protein>
<dbReference type="Proteomes" id="UP001239462">
    <property type="component" value="Unassembled WGS sequence"/>
</dbReference>
<dbReference type="Gene3D" id="3.40.50.1820">
    <property type="entry name" value="alpha/beta hydrolase"/>
    <property type="match status" value="1"/>
</dbReference>
<reference evidence="6 7" key="1">
    <citation type="submission" date="2023-06" db="EMBL/GenBank/DDBJ databases">
        <title>Roseiconus lacunae JC819 isolated from Gulf of Mannar region, Tamil Nadu.</title>
        <authorList>
            <person name="Pk S."/>
            <person name="Ch S."/>
            <person name="Ch V.R."/>
        </authorList>
    </citation>
    <scope>NUCLEOTIDE SEQUENCE [LARGE SCALE GENOMIC DNA]</scope>
    <source>
        <strain evidence="6 7">JC819</strain>
    </source>
</reference>
<feature type="signal peptide" evidence="4">
    <location>
        <begin position="1"/>
        <end position="31"/>
    </location>
</feature>
<sequence>MIMKTIGFTPPKLVCCLFLTPMVCLASSVIAQDPPAKRFVANYDESKIPSYTLPDVLGGVSHAKDWPAKRAEWLDLLSREMFGRGPAAEAGGNITVANTAPEVEILGGKGFLRQTTLTIAEQPIEVAMFLPVKAKETAVPVFMGYNFGGNHTVFDHPAIKLPSGWMRKTDDHKAKESDRGANASRWAIERIVDAGFGLVTLYYGDVDPDYDDGFQNGVHAVLGPPKVDEAGSIATWAWALSRVVDVLETVDEVDANRIAVIGHSRLGKTSLWAGASDPRFALVISNNSGCGGAALSRRQYGETLWRINTSFPHWFCSNFTKYNNKEDTMPFDNHVLLALIAPRPLYVASAVEDRWADPKGEFLSCVHADPVYKLLGKEGLPTTSMPTVGNSVQGTIGYHVREGKHDVKDFDWQQYIQFAKRHLQP</sequence>
<feature type="domain" description="4-O-methyl-glucuronoyl methylesterase-like" evidence="5">
    <location>
        <begin position="228"/>
        <end position="376"/>
    </location>
</feature>
<keyword evidence="3" id="KW-0378">Hydrolase</keyword>
<gene>
    <name evidence="6" type="ORF">QTN89_01620</name>
</gene>
<evidence type="ECO:0000256" key="1">
    <source>
        <dbReference type="ARBA" id="ARBA00022487"/>
    </source>
</evidence>
<dbReference type="InterPro" id="IPR054579">
    <property type="entry name" value="GCE-like_dom"/>
</dbReference>
<proteinExistence type="predicted"/>
<evidence type="ECO:0000256" key="3">
    <source>
        <dbReference type="ARBA" id="ARBA00022801"/>
    </source>
</evidence>
<evidence type="ECO:0000259" key="5">
    <source>
        <dbReference type="Pfam" id="PF22244"/>
    </source>
</evidence>
<dbReference type="EMBL" id="JASZZN010000001">
    <property type="protein sequence ID" value="MDM4014109.1"/>
    <property type="molecule type" value="Genomic_DNA"/>
</dbReference>
<evidence type="ECO:0000313" key="6">
    <source>
        <dbReference type="EMBL" id="MDM4014109.1"/>
    </source>
</evidence>
<keyword evidence="7" id="KW-1185">Reference proteome</keyword>
<dbReference type="SUPFAM" id="SSF53474">
    <property type="entry name" value="alpha/beta-Hydrolases"/>
    <property type="match status" value="1"/>
</dbReference>
<evidence type="ECO:0000256" key="2">
    <source>
        <dbReference type="ARBA" id="ARBA00022729"/>
    </source>
</evidence>
<feature type="chain" id="PRO_5045251423" evidence="4">
    <location>
        <begin position="32"/>
        <end position="425"/>
    </location>
</feature>
<keyword evidence="1" id="KW-0719">Serine esterase</keyword>
<keyword evidence="2 4" id="KW-0732">Signal</keyword>
<organism evidence="6 7">
    <name type="scientific">Roseiconus lacunae</name>
    <dbReference type="NCBI Taxonomy" id="2605694"/>
    <lineage>
        <taxon>Bacteria</taxon>
        <taxon>Pseudomonadati</taxon>
        <taxon>Planctomycetota</taxon>
        <taxon>Planctomycetia</taxon>
        <taxon>Pirellulales</taxon>
        <taxon>Pirellulaceae</taxon>
        <taxon>Roseiconus</taxon>
    </lineage>
</organism>
<evidence type="ECO:0000313" key="7">
    <source>
        <dbReference type="Proteomes" id="UP001239462"/>
    </source>
</evidence>